<accession>A0A081RUD9</accession>
<comment type="cofactor">
    <cofactor evidence="1">
        <name>Fe(2+)</name>
        <dbReference type="ChEBI" id="CHEBI:29033"/>
    </cofactor>
</comment>
<dbReference type="InterPro" id="IPR008775">
    <property type="entry name" value="Phytyl_CoA_dOase-like"/>
</dbReference>
<dbReference type="Gene3D" id="2.60.120.620">
    <property type="entry name" value="q2cbj1_9rhob like domain"/>
    <property type="match status" value="1"/>
</dbReference>
<dbReference type="PATRIC" id="fig|1393735.3.peg.3164"/>
<evidence type="ECO:0000313" key="3">
    <source>
        <dbReference type="Proteomes" id="UP000028002"/>
    </source>
</evidence>
<dbReference type="PANTHER" id="PTHR20883:SF48">
    <property type="entry name" value="ECTOINE DIOXYGENASE"/>
    <property type="match status" value="1"/>
</dbReference>
<dbReference type="Pfam" id="PF05721">
    <property type="entry name" value="PhyH"/>
    <property type="match status" value="1"/>
</dbReference>
<protein>
    <submittedName>
        <fullName evidence="2">Protein involved in biosynthesis of mitomycin antibiotics/polyketide fumonisin</fullName>
    </submittedName>
</protein>
<dbReference type="Proteomes" id="UP000028002">
    <property type="component" value="Unassembled WGS sequence"/>
</dbReference>
<sequence length="256" mass="30209">MMNKYKEELNCKGYVLIKNFLCYEEKELLSATVQCLDDREDIPGKIMKYYESSVIDNKKILNRIENFIDAKEAFFIKKIEKKAYELLCFIMMEDYFLFKDKINFKLSGGGGFSPHQDYPAFTRFINKEMFNLMIPVDDTNIDNGCLYISNMPFEKKLIPHSEGKALKNAYEKYGWDPIQANAGDLLIFSSFLLHMSKDNLSHNRRRCIFLTYNSCSEGDLRSKYFDFKRKVFPPLIERDKGHDYSKWINNLARKIL</sequence>
<proteinExistence type="predicted"/>
<dbReference type="RefSeq" id="WP_036840281.1">
    <property type="nucleotide sequence ID" value="NZ_CAWLUD010000052.1"/>
</dbReference>
<organism evidence="2 3">
    <name type="scientific">Photorhabdus temperata subsp. temperata Meg1</name>
    <dbReference type="NCBI Taxonomy" id="1393735"/>
    <lineage>
        <taxon>Bacteria</taxon>
        <taxon>Pseudomonadati</taxon>
        <taxon>Pseudomonadota</taxon>
        <taxon>Gammaproteobacteria</taxon>
        <taxon>Enterobacterales</taxon>
        <taxon>Morganellaceae</taxon>
        <taxon>Photorhabdus</taxon>
    </lineage>
</organism>
<reference evidence="2 3" key="1">
    <citation type="submission" date="2014-03" db="EMBL/GenBank/DDBJ databases">
        <title>Draft Genome of Photorhabdus temperata Meg1.</title>
        <authorList>
            <person name="Hurst S.G.IV."/>
            <person name="Morris K."/>
            <person name="Thomas K."/>
            <person name="Tisa L.S."/>
        </authorList>
    </citation>
    <scope>NUCLEOTIDE SEQUENCE [LARGE SCALE GENOMIC DNA]</scope>
    <source>
        <strain evidence="2 3">Meg1</strain>
    </source>
</reference>
<dbReference type="SUPFAM" id="SSF51197">
    <property type="entry name" value="Clavaminate synthase-like"/>
    <property type="match status" value="1"/>
</dbReference>
<gene>
    <name evidence="2" type="ORF">MEG1DRAFT_03110</name>
</gene>
<dbReference type="AlphaFoldDB" id="A0A081RUD9"/>
<dbReference type="PANTHER" id="PTHR20883">
    <property type="entry name" value="PHYTANOYL-COA DIOXYGENASE DOMAIN CONTAINING 1"/>
    <property type="match status" value="1"/>
</dbReference>
<name>A0A081RUD9_PHOTE</name>
<evidence type="ECO:0000256" key="1">
    <source>
        <dbReference type="ARBA" id="ARBA00001954"/>
    </source>
</evidence>
<dbReference type="GO" id="GO:0005506">
    <property type="term" value="F:iron ion binding"/>
    <property type="evidence" value="ECO:0007669"/>
    <property type="project" value="UniProtKB-ARBA"/>
</dbReference>
<dbReference type="EMBL" id="JGVH01000052">
    <property type="protein sequence ID" value="KER02292.1"/>
    <property type="molecule type" value="Genomic_DNA"/>
</dbReference>
<dbReference type="GO" id="GO:0016706">
    <property type="term" value="F:2-oxoglutarate-dependent dioxygenase activity"/>
    <property type="evidence" value="ECO:0007669"/>
    <property type="project" value="UniProtKB-ARBA"/>
</dbReference>
<comment type="caution">
    <text evidence="2">The sequence shown here is derived from an EMBL/GenBank/DDBJ whole genome shotgun (WGS) entry which is preliminary data.</text>
</comment>
<evidence type="ECO:0000313" key="2">
    <source>
        <dbReference type="EMBL" id="KER02292.1"/>
    </source>
</evidence>